<dbReference type="Gene3D" id="3.40.50.261">
    <property type="entry name" value="Succinyl-CoA synthetase domains"/>
    <property type="match status" value="2"/>
</dbReference>
<reference evidence="2 3" key="1">
    <citation type="submission" date="2019-11" db="EMBL/GenBank/DDBJ databases">
        <title>Comparative genomics of hydrocarbon-degrading Desulfosarcina strains.</title>
        <authorList>
            <person name="Watanabe M."/>
            <person name="Kojima H."/>
            <person name="Fukui M."/>
        </authorList>
    </citation>
    <scope>NUCLEOTIDE SEQUENCE [LARGE SCALE GENOMIC DNA]</scope>
    <source>
        <strain evidence="3">oXyS1</strain>
    </source>
</reference>
<dbReference type="GO" id="GO:0016874">
    <property type="term" value="F:ligase activity"/>
    <property type="evidence" value="ECO:0007669"/>
    <property type="project" value="UniProtKB-KW"/>
</dbReference>
<feature type="domain" description="CoA-binding" evidence="1">
    <location>
        <begin position="6"/>
        <end position="101"/>
    </location>
</feature>
<dbReference type="PANTHER" id="PTHR42793:SF1">
    <property type="entry name" value="PEPTIDYL-LYSINE N-ACETYLTRANSFERASE PATZ"/>
    <property type="match status" value="1"/>
</dbReference>
<evidence type="ECO:0000313" key="3">
    <source>
        <dbReference type="Proteomes" id="UP000422108"/>
    </source>
</evidence>
<dbReference type="InterPro" id="IPR016102">
    <property type="entry name" value="Succinyl-CoA_synth-like"/>
</dbReference>
<dbReference type="Pfam" id="PF13380">
    <property type="entry name" value="CoA_binding_2"/>
    <property type="match status" value="1"/>
</dbReference>
<sequence length="458" mass="49353">MNLDRLLKPERVAVVGVSITNDNHPANVIFKKLQFRYPVDVYAVNNRGGEIHGVPVYNSLAAVPDSIDLVVVAVRAKYTLDVVNACIDLDVGGAIIVSGGFAETGNADLQNQVAEVAKAADFPIIGPNCLGLFSPGKVDTFILPSERMEIPKPGGVAIISQSGAFLVDLLVKFSKHGIGVSQAISIGNKAVLREIDLLNYLKDDPETKVITLYIEGFAENEGRAFVEAATCIGKPVVVNKSGKSAAGSRAVSSHTASIAGDYKVFSEVFAQHGIIEAQNEYEILSYCKVLNSYPRNIERNVGIITISGGHGAAATDMCAARGFGLPEIPEAVRKRIYQRLSPSVRDIAAINNPVDLTASAIDEDFVAVYDEMTNLPEFDAFLMLVLPYSTGVSIDIGAKVSNPSKKRVRPLVAYIPHMAKYQAFIEGFELNGVPVSDSIDGAVMMLEGMRRYQQCFRL</sequence>
<dbReference type="SUPFAM" id="SSF52210">
    <property type="entry name" value="Succinyl-CoA synthetase domains"/>
    <property type="match status" value="2"/>
</dbReference>
<gene>
    <name evidence="2" type="ORF">DSCOOX_13950</name>
</gene>
<dbReference type="Pfam" id="PF13607">
    <property type="entry name" value="Succ_CoA_lig"/>
    <property type="match status" value="1"/>
</dbReference>
<dbReference type="RefSeq" id="WP_155309543.1">
    <property type="nucleotide sequence ID" value="NZ_AP021879.1"/>
</dbReference>
<keyword evidence="2" id="KW-0436">Ligase</keyword>
<dbReference type="InterPro" id="IPR003781">
    <property type="entry name" value="CoA-bd"/>
</dbReference>
<dbReference type="Gene3D" id="3.40.50.720">
    <property type="entry name" value="NAD(P)-binding Rossmann-like Domain"/>
    <property type="match status" value="1"/>
</dbReference>
<name>A0A5K8A6R1_9BACT</name>
<dbReference type="InterPro" id="IPR032875">
    <property type="entry name" value="Succ_CoA_lig_flav_dom"/>
</dbReference>
<accession>A0A5K8A6R1</accession>
<evidence type="ECO:0000259" key="1">
    <source>
        <dbReference type="SMART" id="SM00881"/>
    </source>
</evidence>
<evidence type="ECO:0000313" key="2">
    <source>
        <dbReference type="EMBL" id="BBO88215.1"/>
    </source>
</evidence>
<dbReference type="EMBL" id="AP021879">
    <property type="protein sequence ID" value="BBO88215.1"/>
    <property type="molecule type" value="Genomic_DNA"/>
</dbReference>
<keyword evidence="3" id="KW-1185">Reference proteome</keyword>
<dbReference type="SUPFAM" id="SSF51735">
    <property type="entry name" value="NAD(P)-binding Rossmann-fold domains"/>
    <property type="match status" value="1"/>
</dbReference>
<proteinExistence type="predicted"/>
<protein>
    <submittedName>
        <fullName evidence="2">Acetate--CoA ligase</fullName>
    </submittedName>
</protein>
<dbReference type="AlphaFoldDB" id="A0A5K8A6R1"/>
<dbReference type="PANTHER" id="PTHR42793">
    <property type="entry name" value="COA BINDING DOMAIN CONTAINING PROTEIN"/>
    <property type="match status" value="1"/>
</dbReference>
<dbReference type="InterPro" id="IPR036291">
    <property type="entry name" value="NAD(P)-bd_dom_sf"/>
</dbReference>
<dbReference type="SMART" id="SM00881">
    <property type="entry name" value="CoA_binding"/>
    <property type="match status" value="1"/>
</dbReference>
<organism evidence="2 3">
    <name type="scientific">Desulfosarcina ovata subsp. ovata</name>
    <dbReference type="NCBI Taxonomy" id="2752305"/>
    <lineage>
        <taxon>Bacteria</taxon>
        <taxon>Pseudomonadati</taxon>
        <taxon>Thermodesulfobacteriota</taxon>
        <taxon>Desulfobacteria</taxon>
        <taxon>Desulfobacterales</taxon>
        <taxon>Desulfosarcinaceae</taxon>
        <taxon>Desulfosarcina</taxon>
    </lineage>
</organism>
<dbReference type="Proteomes" id="UP000422108">
    <property type="component" value="Chromosome"/>
</dbReference>